<dbReference type="InterPro" id="IPR018946">
    <property type="entry name" value="PhoD-like_MPP"/>
</dbReference>
<protein>
    <submittedName>
        <fullName evidence="3">Alkaline phosphatase</fullName>
    </submittedName>
</protein>
<evidence type="ECO:0000259" key="2">
    <source>
        <dbReference type="Pfam" id="PF16655"/>
    </source>
</evidence>
<feature type="domain" description="Phospholipase D N-terminal" evidence="2">
    <location>
        <begin position="54"/>
        <end position="140"/>
    </location>
</feature>
<dbReference type="InterPro" id="IPR052900">
    <property type="entry name" value="Phospholipid_Metab_Enz"/>
</dbReference>
<dbReference type="Pfam" id="PF09423">
    <property type="entry name" value="PhoD"/>
    <property type="match status" value="1"/>
</dbReference>
<dbReference type="AlphaFoldDB" id="A0A0A2MEZ6"/>
<name>A0A0A2MEZ6_9FLAO</name>
<dbReference type="PANTHER" id="PTHR43606">
    <property type="entry name" value="PHOSPHATASE, PUTATIVE (AFU_ORTHOLOGUE AFUA_6G08710)-RELATED"/>
    <property type="match status" value="1"/>
</dbReference>
<dbReference type="InterPro" id="IPR032093">
    <property type="entry name" value="PhoD_N"/>
</dbReference>
<dbReference type="Gene3D" id="3.60.21.70">
    <property type="entry name" value="PhoD-like phosphatase"/>
    <property type="match status" value="1"/>
</dbReference>
<dbReference type="RefSeq" id="WP_020211129.1">
    <property type="nucleotide sequence ID" value="NZ_JRLX01000008.1"/>
</dbReference>
<accession>A0A0A2MEZ6</accession>
<dbReference type="EMBL" id="JRLX01000008">
    <property type="protein sequence ID" value="KGO86885.1"/>
    <property type="molecule type" value="Genomic_DNA"/>
</dbReference>
<dbReference type="InterPro" id="IPR029052">
    <property type="entry name" value="Metallo-depent_PP-like"/>
</dbReference>
<evidence type="ECO:0000259" key="1">
    <source>
        <dbReference type="Pfam" id="PF09423"/>
    </source>
</evidence>
<dbReference type="PANTHER" id="PTHR43606:SF2">
    <property type="entry name" value="ALKALINE PHOSPHATASE FAMILY PROTEIN (AFU_ORTHOLOGUE AFUA_5G03860)"/>
    <property type="match status" value="1"/>
</dbReference>
<evidence type="ECO:0000313" key="3">
    <source>
        <dbReference type="EMBL" id="KGO86885.1"/>
    </source>
</evidence>
<dbReference type="CDD" id="cd07389">
    <property type="entry name" value="MPP_PhoD"/>
    <property type="match status" value="1"/>
</dbReference>
<dbReference type="eggNOG" id="COG3540">
    <property type="taxonomic scope" value="Bacteria"/>
</dbReference>
<sequence length="564" mass="62927">MKPTQQSRRNFLKTTMWAAGAIIIAPNFISCNDDDDTPSGINSSGFTNKNFNEGLASFDPTSSSVIIWTRYNRPNAEVIWEVATAQDFKTIVRTGKITTETTRDLTISIELTELDADQKLYYRFMNVQDEAISVIGETLTLPVNPSSVKLAVCSCSNYQAGYFNVYDAMATSDAQVIVHLGDYIYEYEAGGYGSTPQNASLNRQHIPSGEILSLEDYRTRYKQYRSDVSLQLAHQKKPFICVWDDHEIANDTYKDGAENHTPATEGNFEVRKQHALQAYSEFIPFSRQDENNNSLIYRTIKIGSLVNLIMLDTRVIARDKQLNITDYYTSSGFDGVAFQTALTNPSRTLMGTTQRNWLINEISGSSAKWQVLGQQILMGKMYIPAELLLAFGQPGFATILQQLVTIKVRMANNDPTVTAQERARVQTVIPYNLDAWDGYPVDREILYGALNGKKIITLAGDTHNAWHNVLRAQDGTEVGVEFATSSVTSPGFETYLGNVDAATIAAFQQSLLLLVDGLKYFDAARRGYLMATFTQADVKSEWVFVNSILSQSYATEIGHSVTYS</sequence>
<dbReference type="SUPFAM" id="SSF56300">
    <property type="entry name" value="Metallo-dependent phosphatases"/>
    <property type="match status" value="1"/>
</dbReference>
<dbReference type="Gene3D" id="2.60.40.380">
    <property type="entry name" value="Purple acid phosphatase-like, N-terminal"/>
    <property type="match status" value="1"/>
</dbReference>
<comment type="caution">
    <text evidence="3">The sequence shown here is derived from an EMBL/GenBank/DDBJ whole genome shotgun (WGS) entry which is preliminary data.</text>
</comment>
<dbReference type="OrthoDB" id="9763616at2"/>
<dbReference type="STRING" id="1121895.GCA_000378485_00005"/>
<organism evidence="3 4">
    <name type="scientific">Flavobacterium rivuli WB 3.3-2 = DSM 21788</name>
    <dbReference type="NCBI Taxonomy" id="1121895"/>
    <lineage>
        <taxon>Bacteria</taxon>
        <taxon>Pseudomonadati</taxon>
        <taxon>Bacteroidota</taxon>
        <taxon>Flavobacteriia</taxon>
        <taxon>Flavobacteriales</taxon>
        <taxon>Flavobacteriaceae</taxon>
        <taxon>Flavobacterium</taxon>
    </lineage>
</organism>
<reference evidence="3 4" key="1">
    <citation type="submission" date="2013-09" db="EMBL/GenBank/DDBJ databases">
        <authorList>
            <person name="Zeng Z."/>
            <person name="Chen C."/>
        </authorList>
    </citation>
    <scope>NUCLEOTIDE SEQUENCE [LARGE SCALE GENOMIC DNA]</scope>
    <source>
        <strain evidence="3 4">WB 3.3-2</strain>
    </source>
</reference>
<dbReference type="Proteomes" id="UP000030152">
    <property type="component" value="Unassembled WGS sequence"/>
</dbReference>
<dbReference type="InterPro" id="IPR038607">
    <property type="entry name" value="PhoD-like_sf"/>
</dbReference>
<evidence type="ECO:0000313" key="4">
    <source>
        <dbReference type="Proteomes" id="UP000030152"/>
    </source>
</evidence>
<feature type="domain" description="PhoD-like phosphatase metallophosphatase" evidence="1">
    <location>
        <begin position="150"/>
        <end position="542"/>
    </location>
</feature>
<dbReference type="Pfam" id="PF16655">
    <property type="entry name" value="PhoD_N"/>
    <property type="match status" value="1"/>
</dbReference>
<gene>
    <name evidence="3" type="ORF">Q765_09710</name>
</gene>
<keyword evidence="4" id="KW-1185">Reference proteome</keyword>
<proteinExistence type="predicted"/>